<name>A0A3G4ZRY7_9VIRU</name>
<accession>A0A3G4ZRY7</accession>
<protein>
    <submittedName>
        <fullName evidence="2">Uncharacterized protein</fullName>
    </submittedName>
</protein>
<sequence length="276" mass="32415">MGDKILNQMDLYREEQRKKYERNTRKQYLIDKYSNLLILDSFNRSLHRIKYFTKKYVLRDVANKNSYKENKIPGLFTLRLQMTEFNLYTTDLQKSILDDINKGNETNRKQLIDEVTAGITEDVLKQAIIESLGLNNINNDITEKCPLIESKLFTVMIDLRIYGKIPDMPIFVLETDQTLYLTEEQKKYIAKIWNKIDPETTNGMRYQQMIDCSKSLVELYTKKYSQIDPSDLVKPAEPIESVNPPKKPLPGKFTINIPNPDKNKNPKIMSFRDLKK</sequence>
<gene>
    <name evidence="2" type="ORF">Terrestrivirus5_185</name>
</gene>
<feature type="region of interest" description="Disordered" evidence="1">
    <location>
        <begin position="235"/>
        <end position="276"/>
    </location>
</feature>
<proteinExistence type="predicted"/>
<evidence type="ECO:0000256" key="1">
    <source>
        <dbReference type="SAM" id="MobiDB-lite"/>
    </source>
</evidence>
<dbReference type="EMBL" id="MK071983">
    <property type="protein sequence ID" value="AYV76363.1"/>
    <property type="molecule type" value="Genomic_DNA"/>
</dbReference>
<evidence type="ECO:0000313" key="2">
    <source>
        <dbReference type="EMBL" id="AYV76363.1"/>
    </source>
</evidence>
<reference evidence="2" key="1">
    <citation type="submission" date="2018-10" db="EMBL/GenBank/DDBJ databases">
        <title>Hidden diversity of soil giant viruses.</title>
        <authorList>
            <person name="Schulz F."/>
            <person name="Alteio L."/>
            <person name="Goudeau D."/>
            <person name="Ryan E.M."/>
            <person name="Malmstrom R.R."/>
            <person name="Blanchard J."/>
            <person name="Woyke T."/>
        </authorList>
    </citation>
    <scope>NUCLEOTIDE SEQUENCE</scope>
    <source>
        <strain evidence="2">TEV1</strain>
    </source>
</reference>
<organism evidence="2">
    <name type="scientific">Terrestrivirus sp</name>
    <dbReference type="NCBI Taxonomy" id="2487775"/>
    <lineage>
        <taxon>Viruses</taxon>
        <taxon>Varidnaviria</taxon>
        <taxon>Bamfordvirae</taxon>
        <taxon>Nucleocytoviricota</taxon>
        <taxon>Megaviricetes</taxon>
        <taxon>Imitervirales</taxon>
        <taxon>Mimiviridae</taxon>
        <taxon>Klosneuvirinae</taxon>
    </lineage>
</organism>